<name>A0A815K644_9BILA</name>
<proteinExistence type="predicted"/>
<dbReference type="Proteomes" id="UP000663881">
    <property type="component" value="Unassembled WGS sequence"/>
</dbReference>
<dbReference type="InterPro" id="IPR051477">
    <property type="entry name" value="Expansin_CellWall"/>
</dbReference>
<protein>
    <recommendedName>
        <fullName evidence="5">RlpA-like protein double-psi beta-barrel domain-containing protein</fullName>
    </recommendedName>
</protein>
<dbReference type="PANTHER" id="PTHR31836:SF21">
    <property type="entry name" value="EXPANSIN-LIKE PROTEIN 7"/>
    <property type="match status" value="1"/>
</dbReference>
<dbReference type="SUPFAM" id="SSF50685">
    <property type="entry name" value="Barwin-like endoglucanases"/>
    <property type="match status" value="1"/>
</dbReference>
<dbReference type="OrthoDB" id="9983485at2759"/>
<comment type="caution">
    <text evidence="2">The sequence shown here is derived from an EMBL/GenBank/DDBJ whole genome shotgun (WGS) entry which is preliminary data.</text>
</comment>
<dbReference type="Proteomes" id="UP000663891">
    <property type="component" value="Unassembled WGS sequence"/>
</dbReference>
<reference evidence="2" key="1">
    <citation type="submission" date="2021-02" db="EMBL/GenBank/DDBJ databases">
        <authorList>
            <person name="Nowell W R."/>
        </authorList>
    </citation>
    <scope>NUCLEOTIDE SEQUENCE</scope>
</reference>
<dbReference type="PANTHER" id="PTHR31836">
    <property type="match status" value="1"/>
</dbReference>
<dbReference type="Gene3D" id="2.40.40.10">
    <property type="entry name" value="RlpA-like domain"/>
    <property type="match status" value="1"/>
</dbReference>
<evidence type="ECO:0000313" key="4">
    <source>
        <dbReference type="Proteomes" id="UP000663891"/>
    </source>
</evidence>
<organism evidence="2 4">
    <name type="scientific">Adineta steineri</name>
    <dbReference type="NCBI Taxonomy" id="433720"/>
    <lineage>
        <taxon>Eukaryota</taxon>
        <taxon>Metazoa</taxon>
        <taxon>Spiralia</taxon>
        <taxon>Gnathifera</taxon>
        <taxon>Rotifera</taxon>
        <taxon>Eurotatoria</taxon>
        <taxon>Bdelloidea</taxon>
        <taxon>Adinetida</taxon>
        <taxon>Adinetidae</taxon>
        <taxon>Adineta</taxon>
    </lineage>
</organism>
<dbReference type="EMBL" id="CAJOAY010011527">
    <property type="protein sequence ID" value="CAF4238553.1"/>
    <property type="molecule type" value="Genomic_DNA"/>
</dbReference>
<evidence type="ECO:0000313" key="2">
    <source>
        <dbReference type="EMBL" id="CAF1391402.1"/>
    </source>
</evidence>
<evidence type="ECO:0008006" key="5">
    <source>
        <dbReference type="Google" id="ProtNLM"/>
    </source>
</evidence>
<accession>A0A815K644</accession>
<keyword evidence="1" id="KW-0732">Signal</keyword>
<dbReference type="AlphaFoldDB" id="A0A815K644"/>
<sequence length="110" mass="11734">MGDGPFNGQATYYDLDAGLTACGKQYSNNDFVCALNSQQFDPYTPGGNPNNNTQCGRQIQITGPVGTTNVTVVDKLPSGQYGDLDLSPAAFRHIAGSLDVGRVNITWNFV</sequence>
<dbReference type="InterPro" id="IPR036908">
    <property type="entry name" value="RlpA-like_sf"/>
</dbReference>
<evidence type="ECO:0000256" key="1">
    <source>
        <dbReference type="ARBA" id="ARBA00022729"/>
    </source>
</evidence>
<dbReference type="EMBL" id="CAJNON010000849">
    <property type="protein sequence ID" value="CAF1391402.1"/>
    <property type="molecule type" value="Genomic_DNA"/>
</dbReference>
<dbReference type="CDD" id="cd22191">
    <property type="entry name" value="DPBB_RlpA_EXP_N-like"/>
    <property type="match status" value="1"/>
</dbReference>
<gene>
    <name evidence="3" type="ORF">OKA104_LOCUS42952</name>
    <name evidence="2" type="ORF">VCS650_LOCUS35971</name>
</gene>
<evidence type="ECO:0000313" key="3">
    <source>
        <dbReference type="EMBL" id="CAF4238553.1"/>
    </source>
</evidence>